<dbReference type="GO" id="GO:0003700">
    <property type="term" value="F:DNA-binding transcription factor activity"/>
    <property type="evidence" value="ECO:0007669"/>
    <property type="project" value="InterPro"/>
</dbReference>
<comment type="caution">
    <text evidence="6">The sequence shown here is derived from an EMBL/GenBank/DDBJ whole genome shotgun (WGS) entry which is preliminary data.</text>
</comment>
<evidence type="ECO:0000256" key="3">
    <source>
        <dbReference type="ARBA" id="ARBA00023242"/>
    </source>
</evidence>
<keyword evidence="3" id="KW-0539">Nucleus</keyword>
<dbReference type="Pfam" id="PF00249">
    <property type="entry name" value="Myb_DNA-binding"/>
    <property type="match status" value="1"/>
</dbReference>
<name>A0A8T2U4G7_CERRI</name>
<feature type="compositionally biased region" description="Polar residues" evidence="4">
    <location>
        <begin position="20"/>
        <end position="34"/>
    </location>
</feature>
<evidence type="ECO:0000256" key="1">
    <source>
        <dbReference type="ARBA" id="ARBA00023015"/>
    </source>
</evidence>
<reference evidence="6" key="1">
    <citation type="submission" date="2021-08" db="EMBL/GenBank/DDBJ databases">
        <title>WGS assembly of Ceratopteris richardii.</title>
        <authorList>
            <person name="Marchant D.B."/>
            <person name="Chen G."/>
            <person name="Jenkins J."/>
            <person name="Shu S."/>
            <person name="Leebens-Mack J."/>
            <person name="Grimwood J."/>
            <person name="Schmutz J."/>
            <person name="Soltis P."/>
            <person name="Soltis D."/>
            <person name="Chen Z.-H."/>
        </authorList>
    </citation>
    <scope>NUCLEOTIDE SEQUENCE</scope>
    <source>
        <strain evidence="6">Whitten #5841</strain>
        <tissue evidence="6">Leaf</tissue>
    </source>
</reference>
<dbReference type="Pfam" id="PF14379">
    <property type="entry name" value="Myb_CC_LHEQLE"/>
    <property type="match status" value="1"/>
</dbReference>
<feature type="region of interest" description="Disordered" evidence="4">
    <location>
        <begin position="1"/>
        <end position="37"/>
    </location>
</feature>
<dbReference type="Proteomes" id="UP000825935">
    <property type="component" value="Chromosome 10"/>
</dbReference>
<dbReference type="InterPro" id="IPR025756">
    <property type="entry name" value="Myb_CC_LHEQLE"/>
</dbReference>
<evidence type="ECO:0000256" key="4">
    <source>
        <dbReference type="SAM" id="MobiDB-lite"/>
    </source>
</evidence>
<dbReference type="SUPFAM" id="SSF46689">
    <property type="entry name" value="Homeodomain-like"/>
    <property type="match status" value="1"/>
</dbReference>
<dbReference type="InterPro" id="IPR006447">
    <property type="entry name" value="Myb_dom_plants"/>
</dbReference>
<dbReference type="AlphaFoldDB" id="A0A8T2U4G7"/>
<dbReference type="GO" id="GO:0003677">
    <property type="term" value="F:DNA binding"/>
    <property type="evidence" value="ECO:0007669"/>
    <property type="project" value="InterPro"/>
</dbReference>
<gene>
    <name evidence="6" type="ORF">KP509_10G090700</name>
</gene>
<dbReference type="InterPro" id="IPR046955">
    <property type="entry name" value="PHR1-like"/>
</dbReference>
<evidence type="ECO:0000259" key="5">
    <source>
        <dbReference type="PROSITE" id="PS51294"/>
    </source>
</evidence>
<organism evidence="6 7">
    <name type="scientific">Ceratopteris richardii</name>
    <name type="common">Triangle waterfern</name>
    <dbReference type="NCBI Taxonomy" id="49495"/>
    <lineage>
        <taxon>Eukaryota</taxon>
        <taxon>Viridiplantae</taxon>
        <taxon>Streptophyta</taxon>
        <taxon>Embryophyta</taxon>
        <taxon>Tracheophyta</taxon>
        <taxon>Polypodiopsida</taxon>
        <taxon>Polypodiidae</taxon>
        <taxon>Polypodiales</taxon>
        <taxon>Pteridineae</taxon>
        <taxon>Pteridaceae</taxon>
        <taxon>Parkerioideae</taxon>
        <taxon>Ceratopteris</taxon>
    </lineage>
</organism>
<evidence type="ECO:0000313" key="6">
    <source>
        <dbReference type="EMBL" id="KAH7428394.1"/>
    </source>
</evidence>
<feature type="domain" description="HTH myb-type" evidence="5">
    <location>
        <begin position="45"/>
        <end position="105"/>
    </location>
</feature>
<accession>A0A8T2U4G7</accession>
<dbReference type="FunFam" id="1.10.10.60:FF:000002">
    <property type="entry name" value="Myb family transcription factor"/>
    <property type="match status" value="1"/>
</dbReference>
<dbReference type="EMBL" id="CM035415">
    <property type="protein sequence ID" value="KAH7428393.1"/>
    <property type="molecule type" value="Genomic_DNA"/>
</dbReference>
<keyword evidence="1" id="KW-0805">Transcription regulation</keyword>
<dbReference type="InterPro" id="IPR009057">
    <property type="entry name" value="Homeodomain-like_sf"/>
</dbReference>
<dbReference type="InterPro" id="IPR001005">
    <property type="entry name" value="SANT/Myb"/>
</dbReference>
<keyword evidence="2" id="KW-0804">Transcription</keyword>
<dbReference type="NCBIfam" id="TIGR01557">
    <property type="entry name" value="myb_SHAQKYF"/>
    <property type="match status" value="1"/>
</dbReference>
<dbReference type="PANTHER" id="PTHR31499">
    <property type="entry name" value="MYB FAMILY TRANSCRIPTION FACTOR PHL11"/>
    <property type="match status" value="1"/>
</dbReference>
<proteinExistence type="predicted"/>
<evidence type="ECO:0000313" key="7">
    <source>
        <dbReference type="Proteomes" id="UP000825935"/>
    </source>
</evidence>
<dbReference type="PANTHER" id="PTHR31499:SF11">
    <property type="entry name" value="MYB FAMILY TRANSCRIPTION FACTOR PHL8"/>
    <property type="match status" value="1"/>
</dbReference>
<sequence>MFRPAYGNPGMPMPPDGPCASSQQHKQLSLSGTNLPGDLSIVASSDPKPRLRWTPELHDRFVEAVTQLGGADKATPKTLMKVMNVKGLTLYHLKSHLQKYRLGKQPQRDSSTTIECQEHEQLIPDQVETTKNHRESLEIADACRQQMEVQKQLHEQLEVQRRLQMRMDAQGRYLQLVLEKATELLASQSFDSLEPTANEIAYMGSDTDGQCTGSRLPMLSTLPHHTSGQSNGKLDDKAAVIPAPLTVENLSSSFSLPHHNGWAESRRMSEKAECSLTEPCSLPEELFFNEDTITHGIELLDDEARNSAYANSKDELNWAHLPVKPFDNLHYSMW</sequence>
<evidence type="ECO:0000256" key="2">
    <source>
        <dbReference type="ARBA" id="ARBA00023163"/>
    </source>
</evidence>
<dbReference type="PROSITE" id="PS51294">
    <property type="entry name" value="HTH_MYB"/>
    <property type="match status" value="1"/>
</dbReference>
<dbReference type="EMBL" id="CM035415">
    <property type="protein sequence ID" value="KAH7428394.1"/>
    <property type="molecule type" value="Genomic_DNA"/>
</dbReference>
<dbReference type="Gene3D" id="1.10.10.60">
    <property type="entry name" value="Homeodomain-like"/>
    <property type="match status" value="1"/>
</dbReference>
<keyword evidence="7" id="KW-1185">Reference proteome</keyword>
<protein>
    <recommendedName>
        <fullName evidence="5">HTH myb-type domain-containing protein</fullName>
    </recommendedName>
</protein>
<dbReference type="InterPro" id="IPR017930">
    <property type="entry name" value="Myb_dom"/>
</dbReference>
<dbReference type="OrthoDB" id="551907at2759"/>